<dbReference type="Proteomes" id="UP000002700">
    <property type="component" value="Chromosome II"/>
</dbReference>
<feature type="compositionally biased region" description="Low complexity" evidence="1">
    <location>
        <begin position="664"/>
        <end position="682"/>
    </location>
</feature>
<feature type="region of interest" description="Disordered" evidence="1">
    <location>
        <begin position="614"/>
        <end position="682"/>
    </location>
</feature>
<dbReference type="KEGG" id="bpm:BURPS1710b_A2129"/>
<accession>Q3JGM4</accession>
<evidence type="ECO:0000256" key="1">
    <source>
        <dbReference type="SAM" id="MobiDB-lite"/>
    </source>
</evidence>
<organism evidence="2 3">
    <name type="scientific">Burkholderia pseudomallei (strain 1710b)</name>
    <dbReference type="NCBI Taxonomy" id="320372"/>
    <lineage>
        <taxon>Bacteria</taxon>
        <taxon>Pseudomonadati</taxon>
        <taxon>Pseudomonadota</taxon>
        <taxon>Betaproteobacteria</taxon>
        <taxon>Burkholderiales</taxon>
        <taxon>Burkholderiaceae</taxon>
        <taxon>Burkholderia</taxon>
        <taxon>pseudomallei group</taxon>
    </lineage>
</organism>
<reference evidence="2 3" key="1">
    <citation type="submission" date="2005-09" db="EMBL/GenBank/DDBJ databases">
        <authorList>
            <person name="Woods D.E."/>
            <person name="Nierman W.C."/>
        </authorList>
    </citation>
    <scope>NUCLEOTIDE SEQUENCE [LARGE SCALE GENOMIC DNA]</scope>
    <source>
        <strain evidence="2 3">1710b</strain>
    </source>
</reference>
<protein>
    <submittedName>
        <fullName evidence="2">Uncharacterized protein</fullName>
    </submittedName>
</protein>
<evidence type="ECO:0000313" key="3">
    <source>
        <dbReference type="Proteomes" id="UP000002700"/>
    </source>
</evidence>
<dbReference type="EMBL" id="CP000125">
    <property type="protein sequence ID" value="ABA52551.1"/>
    <property type="molecule type" value="Genomic_DNA"/>
</dbReference>
<gene>
    <name evidence="2" type="ordered locus">BURPS1710b_A2129</name>
</gene>
<feature type="compositionally biased region" description="Basic residues" evidence="1">
    <location>
        <begin position="637"/>
        <end position="648"/>
    </location>
</feature>
<proteinExistence type="predicted"/>
<dbReference type="HOGENOM" id="CLU_403188_0_0_4"/>
<name>Q3JGM4_BURP1</name>
<dbReference type="EnsemblBacteria" id="ABA52551">
    <property type="protein sequence ID" value="ABA52551"/>
    <property type="gene ID" value="BURPS1710b_A2129"/>
</dbReference>
<evidence type="ECO:0000313" key="2">
    <source>
        <dbReference type="EMBL" id="ABA52551.1"/>
    </source>
</evidence>
<dbReference type="AlphaFoldDB" id="Q3JGM4"/>
<sequence>MTHAGLAARQCIREERAHERPADARAETDRIVDLARRRDAFVDEMQRLAPQRFEQAIGDEARHFLAHAQRPHAERAIDAERRVDGVGRGALAAQHFDERQQIDRIERMPDDAALGTMRARVEIRRQQARRRRRDDRIGLRRATDPLVQFELQRLALGRAFLHEIRVGDARLDRRHEMQACRRRARRQAGALERGPCVLDVRAQLHFRTFGGIPREHVEPVRERARNPAAADDARADRGERVDFGDDSHVLSILERERHTKEPRRRDACAPGRLRHVARPSMRGAVALYVFGHRAPLERPLAARRQAELAAPLGGRQHARAETLDDLPRTLDERAVRRVHAAVEPQVVLEADAHVAAEQHRLREHRHLHPADAEARPMRAGRQVVDHRLHRAGVGGRAPRNAEAELEERRIVEEPFLQQLLREPQVARVEDLELRLHAQRLDPLRARAQLRGRRHVDVIAVAEIQRAAIERADLGQQFLDMHEPRQPADEVRALAEAHRVLARADLEIAAHAGRQIDDDVDVGRADPVDHLAVQPRIAAAAPRERIAHVAMRDRRARLRGLDRRIGDLLGRDGYRGMLANGVARTRHRACHNHFLIHRCRLVQIRIRIRRVAARRRARARRTAPFRAPDKPSPQPARPCRRRSSRRQATHRALADSFGCTPSPLPRASPCSSPPASAGFPFAW</sequence>